<sequence length="72" mass="7725">MSNGITSFVISTVPSVNNPPAIELKHLAPIIPTPIPIGILIPNNINNSHKTNLKICNESEPIALITPYSEVL</sequence>
<evidence type="ECO:0000313" key="1">
    <source>
        <dbReference type="EMBL" id="MPM53418.1"/>
    </source>
</evidence>
<protein>
    <submittedName>
        <fullName evidence="1">Uncharacterized protein</fullName>
    </submittedName>
</protein>
<dbReference type="AlphaFoldDB" id="A0A645AL01"/>
<organism evidence="1">
    <name type="scientific">bioreactor metagenome</name>
    <dbReference type="NCBI Taxonomy" id="1076179"/>
    <lineage>
        <taxon>unclassified sequences</taxon>
        <taxon>metagenomes</taxon>
        <taxon>ecological metagenomes</taxon>
    </lineage>
</organism>
<comment type="caution">
    <text evidence="1">The sequence shown here is derived from an EMBL/GenBank/DDBJ whole genome shotgun (WGS) entry which is preliminary data.</text>
</comment>
<gene>
    <name evidence="1" type="ORF">SDC9_100186</name>
</gene>
<proteinExistence type="predicted"/>
<accession>A0A645AL01</accession>
<name>A0A645AL01_9ZZZZ</name>
<reference evidence="1" key="1">
    <citation type="submission" date="2019-08" db="EMBL/GenBank/DDBJ databases">
        <authorList>
            <person name="Kucharzyk K."/>
            <person name="Murdoch R.W."/>
            <person name="Higgins S."/>
            <person name="Loffler F."/>
        </authorList>
    </citation>
    <scope>NUCLEOTIDE SEQUENCE</scope>
</reference>
<dbReference type="EMBL" id="VSSQ01014326">
    <property type="protein sequence ID" value="MPM53418.1"/>
    <property type="molecule type" value="Genomic_DNA"/>
</dbReference>